<evidence type="ECO:0000256" key="1">
    <source>
        <dbReference type="ARBA" id="ARBA00022475"/>
    </source>
</evidence>
<proteinExistence type="predicted"/>
<protein>
    <recommendedName>
        <fullName evidence="7">Lipopolysaccharide assembly protein A domain-containing protein</fullName>
    </recommendedName>
</protein>
<evidence type="ECO:0000256" key="4">
    <source>
        <dbReference type="ARBA" id="ARBA00023136"/>
    </source>
</evidence>
<evidence type="ECO:0000256" key="3">
    <source>
        <dbReference type="ARBA" id="ARBA00022989"/>
    </source>
</evidence>
<keyword evidence="4 6" id="KW-0472">Membrane</keyword>
<organism evidence="8 9">
    <name type="scientific">Corynebacterium flavescens</name>
    <dbReference type="NCBI Taxonomy" id="28028"/>
    <lineage>
        <taxon>Bacteria</taxon>
        <taxon>Bacillati</taxon>
        <taxon>Actinomycetota</taxon>
        <taxon>Actinomycetes</taxon>
        <taxon>Mycobacteriales</taxon>
        <taxon>Corynebacteriaceae</taxon>
        <taxon>Corynebacterium</taxon>
    </lineage>
</organism>
<evidence type="ECO:0000256" key="2">
    <source>
        <dbReference type="ARBA" id="ARBA00022692"/>
    </source>
</evidence>
<feature type="transmembrane region" description="Helical" evidence="6">
    <location>
        <begin position="98"/>
        <end position="121"/>
    </location>
</feature>
<dbReference type="AlphaFoldDB" id="A0AB73B901"/>
<dbReference type="GeneID" id="82881608"/>
<evidence type="ECO:0000259" key="7">
    <source>
        <dbReference type="Pfam" id="PF06305"/>
    </source>
</evidence>
<dbReference type="RefSeq" id="WP_084559172.1">
    <property type="nucleotide sequence ID" value="NZ_BJNB01000028.1"/>
</dbReference>
<feature type="compositionally biased region" description="Low complexity" evidence="5">
    <location>
        <begin position="12"/>
        <end position="31"/>
    </location>
</feature>
<sequence length="179" mass="19544">MTTPDKPAENLPSDPSLRPSSDLPASASPQSGDTTPTELDATPSFEEAASDHSATNTESPASYEGALEDPQLSRKEKKALQKEQEKQEHKAEKVQGSLAASTWVGLIVGFLLLILLIVFIMQNQQQVPMNFLKWSGEFPAGVAYLIFAVAGALLMALVGGLRMLELRRQVRKQAKRKRN</sequence>
<dbReference type="Pfam" id="PF06305">
    <property type="entry name" value="LapA_dom"/>
    <property type="match status" value="1"/>
</dbReference>
<gene>
    <name evidence="8" type="ORF">CFL01nite_17490</name>
</gene>
<dbReference type="Proteomes" id="UP000315353">
    <property type="component" value="Unassembled WGS sequence"/>
</dbReference>
<evidence type="ECO:0000256" key="6">
    <source>
        <dbReference type="SAM" id="Phobius"/>
    </source>
</evidence>
<keyword evidence="2 6" id="KW-0812">Transmembrane</keyword>
<name>A0AB73B901_CORFL</name>
<feature type="compositionally biased region" description="Basic and acidic residues" evidence="5">
    <location>
        <begin position="71"/>
        <end position="93"/>
    </location>
</feature>
<evidence type="ECO:0000313" key="9">
    <source>
        <dbReference type="Proteomes" id="UP000315353"/>
    </source>
</evidence>
<dbReference type="EMBL" id="BJNB01000028">
    <property type="protein sequence ID" value="GEB98254.1"/>
    <property type="molecule type" value="Genomic_DNA"/>
</dbReference>
<accession>A0AB73B901</accession>
<dbReference type="InterPro" id="IPR010445">
    <property type="entry name" value="LapA_dom"/>
</dbReference>
<evidence type="ECO:0000256" key="5">
    <source>
        <dbReference type="SAM" id="MobiDB-lite"/>
    </source>
</evidence>
<feature type="domain" description="Lipopolysaccharide assembly protein A" evidence="7">
    <location>
        <begin position="122"/>
        <end position="177"/>
    </location>
</feature>
<evidence type="ECO:0000313" key="8">
    <source>
        <dbReference type="EMBL" id="GEB98254.1"/>
    </source>
</evidence>
<feature type="region of interest" description="Disordered" evidence="5">
    <location>
        <begin position="1"/>
        <end position="94"/>
    </location>
</feature>
<reference evidence="8 9" key="1">
    <citation type="submission" date="2019-06" db="EMBL/GenBank/DDBJ databases">
        <title>Whole genome shotgun sequence of Corynebacterium flavescens NBRC 14136.</title>
        <authorList>
            <person name="Hosoyama A."/>
            <person name="Uohara A."/>
            <person name="Ohji S."/>
            <person name="Ichikawa N."/>
        </authorList>
    </citation>
    <scope>NUCLEOTIDE SEQUENCE [LARGE SCALE GENOMIC DNA]</scope>
    <source>
        <strain evidence="8 9">NBRC 14136</strain>
    </source>
</reference>
<keyword evidence="1" id="KW-1003">Cell membrane</keyword>
<keyword evidence="3 6" id="KW-1133">Transmembrane helix</keyword>
<dbReference type="GO" id="GO:0005886">
    <property type="term" value="C:plasma membrane"/>
    <property type="evidence" value="ECO:0007669"/>
    <property type="project" value="InterPro"/>
</dbReference>
<comment type="caution">
    <text evidence="8">The sequence shown here is derived from an EMBL/GenBank/DDBJ whole genome shotgun (WGS) entry which is preliminary data.</text>
</comment>
<feature type="transmembrane region" description="Helical" evidence="6">
    <location>
        <begin position="141"/>
        <end position="164"/>
    </location>
</feature>